<protein>
    <submittedName>
        <fullName evidence="1">Uncharacterized protein</fullName>
    </submittedName>
</protein>
<organism evidence="1 2">
    <name type="scientific">Vermiconidia calcicola</name>
    <dbReference type="NCBI Taxonomy" id="1690605"/>
    <lineage>
        <taxon>Eukaryota</taxon>
        <taxon>Fungi</taxon>
        <taxon>Dikarya</taxon>
        <taxon>Ascomycota</taxon>
        <taxon>Pezizomycotina</taxon>
        <taxon>Dothideomycetes</taxon>
        <taxon>Dothideomycetidae</taxon>
        <taxon>Mycosphaerellales</taxon>
        <taxon>Extremaceae</taxon>
        <taxon>Vermiconidia</taxon>
    </lineage>
</organism>
<keyword evidence="2" id="KW-1185">Reference proteome</keyword>
<proteinExistence type="predicted"/>
<evidence type="ECO:0000313" key="1">
    <source>
        <dbReference type="EMBL" id="KAK3697859.1"/>
    </source>
</evidence>
<comment type="caution">
    <text evidence="1">The sequence shown here is derived from an EMBL/GenBank/DDBJ whole genome shotgun (WGS) entry which is preliminary data.</text>
</comment>
<name>A0ACC3MM55_9PEZI</name>
<accession>A0ACC3MM55</accession>
<dbReference type="EMBL" id="JAUTXU010000219">
    <property type="protein sequence ID" value="KAK3697859.1"/>
    <property type="molecule type" value="Genomic_DNA"/>
</dbReference>
<gene>
    <name evidence="1" type="ORF">LTR37_017250</name>
</gene>
<dbReference type="Proteomes" id="UP001281147">
    <property type="component" value="Unassembled WGS sequence"/>
</dbReference>
<sequence>MSYTPTQLSRLKGGIKGPHIGLRSQRGRGHGQTIYAYCNIRTNQVLYSLSQSMNSYQSLKQLPALGPNTVPPKLRKDVWRPLYTVSLPPSPAGQAQGLDAFRRLREYRYLHETCWQPTEELKRNYTEAEMEKIQTRLDERGGSKKESVYDMIKREKRKLRQRIVMDQKSNSVADLADVLAKQEQEGYETWSKQVLERWEERQREVREMLSLARQAEEGGVEKVEKEMQRLQAILERSREDHASLRDRAEVEGKARPMSKNAAKAQLFQTRVRKLRMEFAAKAVGEARERVAHERLAPREEAESAPEQTTNAGEGAAEVALPRTREEREEEEGRLQLERQAQEIQQQKADELRPQFLKELVRESEGWIRHAEDDSRQNMSGLEARMRELEKLSEGEEDRRARRQVDSALQSIRTRRRKLEALDEGLRDARTVVEEVRGRGTGESEASATQRIEGLDTEIRQLSETAKNNPHTFSKEDGKRLQVLECRRKAFFHVFRASRIIGDEVASSSAEATIPQHYLPPFPHRTLNPYTLPKHSPLRHKLLRLHAPVFTMTGVKVEWSNMLDAEFAEAWPREVEHGHMGLVRHTAKKPGEEPVLDVGGVNSHLEERAREREAEAAREVESADVEVAPLTTRRGRMAEAKRRKEVMDEVKRTIVDQLQGRSKPVPVPAGKLTEQKRLDVGSGQGDDQEMVSPM</sequence>
<evidence type="ECO:0000313" key="2">
    <source>
        <dbReference type="Proteomes" id="UP001281147"/>
    </source>
</evidence>
<reference evidence="1" key="1">
    <citation type="submission" date="2023-07" db="EMBL/GenBank/DDBJ databases">
        <title>Black Yeasts Isolated from many extreme environments.</title>
        <authorList>
            <person name="Coleine C."/>
            <person name="Stajich J.E."/>
            <person name="Selbmann L."/>
        </authorList>
    </citation>
    <scope>NUCLEOTIDE SEQUENCE</scope>
    <source>
        <strain evidence="1">CCFEE 5714</strain>
    </source>
</reference>